<dbReference type="Proteomes" id="UP000177870">
    <property type="component" value="Chromosome"/>
</dbReference>
<evidence type="ECO:0000313" key="2">
    <source>
        <dbReference type="EMBL" id="AOX02738.1"/>
    </source>
</evidence>
<feature type="region of interest" description="Disordered" evidence="1">
    <location>
        <begin position="52"/>
        <end position="87"/>
    </location>
</feature>
<dbReference type="KEGG" id="mpro:BJP34_27800"/>
<dbReference type="EMBL" id="CP017599">
    <property type="protein sequence ID" value="AOX02738.1"/>
    <property type="molecule type" value="Genomic_DNA"/>
</dbReference>
<dbReference type="OrthoDB" id="451939at2"/>
<name>A0A1D8TYL9_9CYAN</name>
<organism evidence="2 3">
    <name type="scientific">Moorena producens PAL-8-15-08-1</name>
    <dbReference type="NCBI Taxonomy" id="1458985"/>
    <lineage>
        <taxon>Bacteria</taxon>
        <taxon>Bacillati</taxon>
        <taxon>Cyanobacteriota</taxon>
        <taxon>Cyanophyceae</taxon>
        <taxon>Coleofasciculales</taxon>
        <taxon>Coleofasciculaceae</taxon>
        <taxon>Moorena</taxon>
    </lineage>
</organism>
<evidence type="ECO:0000256" key="1">
    <source>
        <dbReference type="SAM" id="MobiDB-lite"/>
    </source>
</evidence>
<dbReference type="STRING" id="1458985.BJP34_27800"/>
<proteinExistence type="predicted"/>
<dbReference type="AlphaFoldDB" id="A0A1D8TYL9"/>
<gene>
    <name evidence="2" type="ORF">BJP34_27800</name>
</gene>
<evidence type="ECO:0000313" key="3">
    <source>
        <dbReference type="Proteomes" id="UP000177870"/>
    </source>
</evidence>
<sequence>MFNFKLSWNKIVPKITSNSKFFLLAALSISVILIFFRAPSLAQLPPLKQLPIEEGSETQPVPETGIEEGSETQPVPETGIEEGSETQPPLQIRIKEGLEIQPPPEIGIEEDLETEPAPEIGWEFLGSRELNQVEINETKYKGECPGYSWSSREARFTSSTTPAARKRRVIVRNITRGVASDPYPYTDREYYEGRSSEGTEIIFGTKHHSKYFRVLDGENTFEYEIKERDRVLESGVFTAVIKRNVDVRQRDSYPITKSVCMNSEVPMSLCADIRTLTEYKCGSGVIRSFLKPKTTEVGTLISNQTLYSVKYWINDRIQNLSSGSDRIYTNNFLNIKFQSCSVVTKDGSNAKECTIKTRSLERGKRYKFTVSELDYESLDIEDFSRS</sequence>
<accession>A0A1D8TYL9</accession>
<reference evidence="3" key="1">
    <citation type="submission" date="2016-10" db="EMBL/GenBank/DDBJ databases">
        <title>Comparative genomics uncovers the prolific and rare metabolic potential of the cyanobacterial genus Moorea.</title>
        <authorList>
            <person name="Leao T."/>
            <person name="Castelao G."/>
            <person name="Korobeynikov A."/>
            <person name="Monroe E.A."/>
            <person name="Podell S."/>
            <person name="Glukhov E."/>
            <person name="Allen E."/>
            <person name="Gerwick W.H."/>
            <person name="Gerwick L."/>
        </authorList>
    </citation>
    <scope>NUCLEOTIDE SEQUENCE [LARGE SCALE GENOMIC DNA]</scope>
    <source>
        <strain evidence="3">PAL-8-15-08-1</strain>
    </source>
</reference>
<protein>
    <submittedName>
        <fullName evidence="2">Uncharacterized protein</fullName>
    </submittedName>
</protein>